<feature type="binding site" evidence="6">
    <location>
        <begin position="128"/>
        <end position="131"/>
    </location>
    <ligand>
        <name>carbamoyl phosphate</name>
        <dbReference type="ChEBI" id="CHEBI:58228"/>
    </ligand>
</feature>
<feature type="domain" description="Aspartate/ornithine carbamoyltransferase carbamoyl-P binding" evidence="8">
    <location>
        <begin position="3"/>
        <end position="141"/>
    </location>
</feature>
<dbReference type="InterPro" id="IPR006130">
    <property type="entry name" value="Asp/Orn_carbamoylTrfase"/>
</dbReference>
<keyword evidence="4 6" id="KW-0808">Transferase</keyword>
<dbReference type="InterPro" id="IPR002292">
    <property type="entry name" value="Orn/put_carbamltrans"/>
</dbReference>
<evidence type="ECO:0000259" key="7">
    <source>
        <dbReference type="Pfam" id="PF00185"/>
    </source>
</evidence>
<evidence type="ECO:0000256" key="3">
    <source>
        <dbReference type="ARBA" id="ARBA00013007"/>
    </source>
</evidence>
<dbReference type="InterPro" id="IPR006131">
    <property type="entry name" value="Asp_carbamoyltransf_Asp/Orn-bd"/>
</dbReference>
<dbReference type="InterPro" id="IPR036901">
    <property type="entry name" value="Asp/Orn_carbamoylTrfase_sf"/>
</dbReference>
<feature type="binding site" evidence="6">
    <location>
        <position position="159"/>
    </location>
    <ligand>
        <name>L-ornithine</name>
        <dbReference type="ChEBI" id="CHEBI:46911"/>
    </ligand>
</feature>
<comment type="catalytic activity">
    <reaction evidence="5 6">
        <text>carbamoyl phosphate + L-ornithine = L-citrulline + phosphate + H(+)</text>
        <dbReference type="Rhea" id="RHEA:19513"/>
        <dbReference type="ChEBI" id="CHEBI:15378"/>
        <dbReference type="ChEBI" id="CHEBI:43474"/>
        <dbReference type="ChEBI" id="CHEBI:46911"/>
        <dbReference type="ChEBI" id="CHEBI:57743"/>
        <dbReference type="ChEBI" id="CHEBI:58228"/>
        <dbReference type="EC" id="2.1.3.3"/>
    </reaction>
</comment>
<feature type="binding site" evidence="6">
    <location>
        <position position="288"/>
    </location>
    <ligand>
        <name>carbamoyl phosphate</name>
        <dbReference type="ChEBI" id="CHEBI:58228"/>
    </ligand>
</feature>
<sequence length="301" mass="33331">MKRDFLTLWDLSSDETESLLARAKDLKAGKDSGKCPLIGRSLGLLFEKPSTRTRISFEVGIYQLGAMALTMNPSELQLGRGETLSDTAKTLSRYLSGIVIRTFAHSTLEQFSANSSIPVINGLSDLHHPCQILADMMTIIERKGRLRGLKVAFIGDGNNVCNSMIEAASLMGFNLRVACPEGFEPDAAILEKATSSARSEIIVLRDPKEAAGLADVIYTDVWVSMGQEAHSREKKERFREYQINDRLLSCSKKDVTVLHCLPAHRGEEITDEVMDGHHSAVFDQAENRLHAQKALLEMLIK</sequence>
<comment type="subcellular location">
    <subcellularLocation>
        <location evidence="6">Cytoplasm</location>
    </subcellularLocation>
</comment>
<evidence type="ECO:0000256" key="4">
    <source>
        <dbReference type="ARBA" id="ARBA00022679"/>
    </source>
</evidence>
<evidence type="ECO:0000256" key="2">
    <source>
        <dbReference type="ARBA" id="ARBA00007805"/>
    </source>
</evidence>
<feature type="domain" description="Aspartate/ornithine carbamoyltransferase Asp/Orn-binding" evidence="7">
    <location>
        <begin position="148"/>
        <end position="298"/>
    </location>
</feature>
<dbReference type="AlphaFoldDB" id="A0A2U3QGC0"/>
<reference evidence="10" key="1">
    <citation type="submission" date="2018-03" db="EMBL/GenBank/DDBJ databases">
        <authorList>
            <person name="Zecchin S."/>
        </authorList>
    </citation>
    <scope>NUCLEOTIDE SEQUENCE [LARGE SCALE GENOMIC DNA]</scope>
</reference>
<feature type="binding site" evidence="6">
    <location>
        <position position="77"/>
    </location>
    <ligand>
        <name>carbamoyl phosphate</name>
        <dbReference type="ChEBI" id="CHEBI:58228"/>
    </ligand>
</feature>
<dbReference type="GO" id="GO:0016597">
    <property type="term" value="F:amino acid binding"/>
    <property type="evidence" value="ECO:0007669"/>
    <property type="project" value="InterPro"/>
</dbReference>
<dbReference type="PROSITE" id="PS00097">
    <property type="entry name" value="CARBAMOYLTRANSFERASE"/>
    <property type="match status" value="1"/>
</dbReference>
<dbReference type="Proteomes" id="UP000245125">
    <property type="component" value="Unassembled WGS sequence"/>
</dbReference>
<dbReference type="GO" id="GO:0004585">
    <property type="term" value="F:ornithine carbamoyltransferase activity"/>
    <property type="evidence" value="ECO:0007669"/>
    <property type="project" value="UniProtKB-UniRule"/>
</dbReference>
<evidence type="ECO:0000259" key="8">
    <source>
        <dbReference type="Pfam" id="PF02729"/>
    </source>
</evidence>
<dbReference type="InterPro" id="IPR024904">
    <property type="entry name" value="OTCase_ArgI"/>
</dbReference>
<dbReference type="EC" id="2.1.3.3" evidence="3 6"/>
<name>A0A2U3QGC0_9BACT</name>
<feature type="binding site" evidence="6">
    <location>
        <position position="220"/>
    </location>
    <ligand>
        <name>L-ornithine</name>
        <dbReference type="ChEBI" id="CHEBI:46911"/>
    </ligand>
</feature>
<protein>
    <recommendedName>
        <fullName evidence="3 6">Ornithine carbamoyltransferase</fullName>
        <shortName evidence="6">OTCase</shortName>
        <ecNumber evidence="3 6">2.1.3.3</ecNumber>
    </recommendedName>
</protein>
<dbReference type="EMBL" id="OUUY01000068">
    <property type="protein sequence ID" value="SPQ00405.1"/>
    <property type="molecule type" value="Genomic_DNA"/>
</dbReference>
<dbReference type="SUPFAM" id="SSF53671">
    <property type="entry name" value="Aspartate/ornithine carbamoyltransferase"/>
    <property type="match status" value="1"/>
</dbReference>
<comment type="pathway">
    <text evidence="1">Amino-acid biosynthesis; L-arginine biosynthesis; L-arginine from L-ornithine and carbamoyl phosphate: step 1/3.</text>
</comment>
<dbReference type="Gene3D" id="3.40.50.1370">
    <property type="entry name" value="Aspartate/ornithine carbamoyltransferase"/>
    <property type="match status" value="2"/>
</dbReference>
<evidence type="ECO:0000313" key="10">
    <source>
        <dbReference type="Proteomes" id="UP000245125"/>
    </source>
</evidence>
<feature type="binding site" evidence="6">
    <location>
        <begin position="50"/>
        <end position="53"/>
    </location>
    <ligand>
        <name>carbamoyl phosphate</name>
        <dbReference type="ChEBI" id="CHEBI:58228"/>
    </ligand>
</feature>
<dbReference type="PRINTS" id="PR00102">
    <property type="entry name" value="OTCASE"/>
</dbReference>
<dbReference type="PANTHER" id="PTHR45753:SF3">
    <property type="entry name" value="ORNITHINE TRANSCARBAMYLASE, MITOCHONDRIAL"/>
    <property type="match status" value="1"/>
</dbReference>
<organism evidence="9 10">
    <name type="scientific">Candidatus Sulfobium mesophilum</name>
    <dbReference type="NCBI Taxonomy" id="2016548"/>
    <lineage>
        <taxon>Bacteria</taxon>
        <taxon>Pseudomonadati</taxon>
        <taxon>Nitrospirota</taxon>
        <taxon>Nitrospiria</taxon>
        <taxon>Nitrospirales</taxon>
        <taxon>Nitrospiraceae</taxon>
        <taxon>Candidatus Sulfobium</taxon>
    </lineage>
</organism>
<evidence type="ECO:0000256" key="1">
    <source>
        <dbReference type="ARBA" id="ARBA00004975"/>
    </source>
</evidence>
<feature type="binding site" evidence="6">
    <location>
        <position position="101"/>
    </location>
    <ligand>
        <name>carbamoyl phosphate</name>
        <dbReference type="ChEBI" id="CHEBI:58228"/>
    </ligand>
</feature>
<feature type="binding site" evidence="6">
    <location>
        <begin position="260"/>
        <end position="261"/>
    </location>
    <ligand>
        <name>carbamoyl phosphate</name>
        <dbReference type="ChEBI" id="CHEBI:58228"/>
    </ligand>
</feature>
<dbReference type="NCBIfam" id="TIGR00658">
    <property type="entry name" value="orni_carb_tr"/>
    <property type="match status" value="1"/>
</dbReference>
<dbReference type="HAMAP" id="MF_01109">
    <property type="entry name" value="OTCase"/>
    <property type="match status" value="1"/>
</dbReference>
<evidence type="ECO:0000256" key="5">
    <source>
        <dbReference type="ARBA" id="ARBA00048772"/>
    </source>
</evidence>
<keyword evidence="10" id="KW-1185">Reference proteome</keyword>
<dbReference type="FunFam" id="3.40.50.1370:FF:000008">
    <property type="entry name" value="Ornithine carbamoyltransferase"/>
    <property type="match status" value="1"/>
</dbReference>
<comment type="similarity">
    <text evidence="2 6">Belongs to the aspartate/ornithine carbamoyltransferase superfamily. OTCase family.</text>
</comment>
<dbReference type="PANTHER" id="PTHR45753">
    <property type="entry name" value="ORNITHINE CARBAMOYLTRANSFERASE, MITOCHONDRIAL"/>
    <property type="match status" value="1"/>
</dbReference>
<feature type="binding site" evidence="6">
    <location>
        <begin position="224"/>
        <end position="225"/>
    </location>
    <ligand>
        <name>L-ornithine</name>
        <dbReference type="ChEBI" id="CHEBI:46911"/>
    </ligand>
</feature>
<dbReference type="GO" id="GO:0005737">
    <property type="term" value="C:cytoplasm"/>
    <property type="evidence" value="ECO:0007669"/>
    <property type="project" value="UniProtKB-SubCell"/>
</dbReference>
<dbReference type="Pfam" id="PF02729">
    <property type="entry name" value="OTCace_N"/>
    <property type="match status" value="1"/>
</dbReference>
<gene>
    <name evidence="9" type="primary">argF</name>
    <name evidence="9" type="ORF">NBG4_230004</name>
</gene>
<keyword evidence="6" id="KW-0963">Cytoplasm</keyword>
<evidence type="ECO:0000256" key="6">
    <source>
        <dbReference type="HAMAP-Rule" id="MF_01109"/>
    </source>
</evidence>
<dbReference type="GO" id="GO:0042450">
    <property type="term" value="P:L-arginine biosynthetic process via ornithine"/>
    <property type="evidence" value="ECO:0007669"/>
    <property type="project" value="UniProtKB-UniRule"/>
</dbReference>
<dbReference type="PRINTS" id="PR00100">
    <property type="entry name" value="AOTCASE"/>
</dbReference>
<dbReference type="NCBIfam" id="NF001986">
    <property type="entry name" value="PRK00779.1"/>
    <property type="match status" value="1"/>
</dbReference>
<dbReference type="Pfam" id="PF00185">
    <property type="entry name" value="OTCace"/>
    <property type="match status" value="1"/>
</dbReference>
<dbReference type="InterPro" id="IPR006132">
    <property type="entry name" value="Asp/Orn_carbamoyltranf_P-bd"/>
</dbReference>
<dbReference type="GO" id="GO:0019240">
    <property type="term" value="P:citrulline biosynthetic process"/>
    <property type="evidence" value="ECO:0007669"/>
    <property type="project" value="TreeGrafter"/>
</dbReference>
<evidence type="ECO:0000313" key="9">
    <source>
        <dbReference type="EMBL" id="SPQ00405.1"/>
    </source>
</evidence>
<proteinExistence type="inferred from homology"/>
<dbReference type="OrthoDB" id="9774690at2"/>
<accession>A0A2U3QGC0</accession>